<dbReference type="GO" id="GO:0016491">
    <property type="term" value="F:oxidoreductase activity"/>
    <property type="evidence" value="ECO:0007669"/>
    <property type="project" value="UniProtKB-KW"/>
</dbReference>
<accession>A0A6B1DXI8</accession>
<name>A0A6B1DXI8_9CHLR</name>
<dbReference type="PANTHER" id="PTHR22604:SF105">
    <property type="entry name" value="TRANS-1,2-DIHYDROBENZENE-1,2-DIOL DEHYDROGENASE"/>
    <property type="match status" value="1"/>
</dbReference>
<dbReference type="Gene3D" id="3.30.360.10">
    <property type="entry name" value="Dihydrodipicolinate Reductase, domain 2"/>
    <property type="match status" value="1"/>
</dbReference>
<dbReference type="PANTHER" id="PTHR22604">
    <property type="entry name" value="OXIDOREDUCTASES"/>
    <property type="match status" value="1"/>
</dbReference>
<dbReference type="SUPFAM" id="SSF55347">
    <property type="entry name" value="Glyceraldehyde-3-phosphate dehydrogenase-like, C-terminal domain"/>
    <property type="match status" value="1"/>
</dbReference>
<gene>
    <name evidence="5" type="ORF">F4Y08_13980</name>
</gene>
<dbReference type="AlphaFoldDB" id="A0A6B1DXI8"/>
<evidence type="ECO:0000259" key="3">
    <source>
        <dbReference type="Pfam" id="PF01408"/>
    </source>
</evidence>
<dbReference type="Pfam" id="PF22725">
    <property type="entry name" value="GFO_IDH_MocA_C3"/>
    <property type="match status" value="1"/>
</dbReference>
<feature type="domain" description="Gfo/Idh/MocA-like oxidoreductase N-terminal" evidence="3">
    <location>
        <begin position="2"/>
        <end position="122"/>
    </location>
</feature>
<feature type="domain" description="GFO/IDH/MocA-like oxidoreductase" evidence="4">
    <location>
        <begin position="132"/>
        <end position="253"/>
    </location>
</feature>
<dbReference type="EMBL" id="VXPY01000095">
    <property type="protein sequence ID" value="MYD91423.1"/>
    <property type="molecule type" value="Genomic_DNA"/>
</dbReference>
<dbReference type="InterPro" id="IPR000683">
    <property type="entry name" value="Gfo/Idh/MocA-like_OxRdtase_N"/>
</dbReference>
<evidence type="ECO:0000259" key="4">
    <source>
        <dbReference type="Pfam" id="PF22725"/>
    </source>
</evidence>
<dbReference type="InterPro" id="IPR036291">
    <property type="entry name" value="NAD(P)-bd_dom_sf"/>
</dbReference>
<dbReference type="GO" id="GO:0000166">
    <property type="term" value="F:nucleotide binding"/>
    <property type="evidence" value="ECO:0007669"/>
    <property type="project" value="InterPro"/>
</dbReference>
<keyword evidence="2" id="KW-0560">Oxidoreductase</keyword>
<reference evidence="5" key="1">
    <citation type="submission" date="2019-09" db="EMBL/GenBank/DDBJ databases">
        <title>Characterisation of the sponge microbiome using genome-centric metagenomics.</title>
        <authorList>
            <person name="Engelberts J.P."/>
            <person name="Robbins S.J."/>
            <person name="De Goeij J.M."/>
            <person name="Aranda M."/>
            <person name="Bell S.C."/>
            <person name="Webster N.S."/>
        </authorList>
    </citation>
    <scope>NUCLEOTIDE SEQUENCE</scope>
    <source>
        <strain evidence="5">SB0662_bin_9</strain>
    </source>
</reference>
<dbReference type="Pfam" id="PF01408">
    <property type="entry name" value="GFO_IDH_MocA"/>
    <property type="match status" value="1"/>
</dbReference>
<sequence length="339" mass="36925">MLRWGVIGCGQIAFDKAMPGINKACNAELVAVSDLRDERLALVTDTWGEAVRTFSDYNQLLACDDVDVVYLGLPNEVHHPVTLAAAAQGKHVLSEKPLCIDATEARAMIAASEAAGTQLMCAYMSRFGDSFVETKRVIEEGHLGQIAMVSASFSFSAYQGYTLDKVGSWRWTGKRGGPLLDAGIYLAFAIRELLGCRVKRVSASMSTVVATDFPAPDTTMGWFQMEDGTPGILSTCYSHNDSTFAIMGTNGKAEVYNCFAQNPGGHLIVKAGGYQLDFESQLPLLDHFNNYWKEIEHYSDAILNGTPHTPSARNALEDMMFLDAIEESATSGSIIELTY</sequence>
<comment type="caution">
    <text evidence="5">The sequence shown here is derived from an EMBL/GenBank/DDBJ whole genome shotgun (WGS) entry which is preliminary data.</text>
</comment>
<dbReference type="InterPro" id="IPR050984">
    <property type="entry name" value="Gfo/Idh/MocA_domain"/>
</dbReference>
<dbReference type="SUPFAM" id="SSF51735">
    <property type="entry name" value="NAD(P)-binding Rossmann-fold domains"/>
    <property type="match status" value="1"/>
</dbReference>
<dbReference type="Gene3D" id="3.40.50.720">
    <property type="entry name" value="NAD(P)-binding Rossmann-like Domain"/>
    <property type="match status" value="1"/>
</dbReference>
<evidence type="ECO:0000313" key="5">
    <source>
        <dbReference type="EMBL" id="MYD91423.1"/>
    </source>
</evidence>
<protein>
    <submittedName>
        <fullName evidence="5">Gfo/Idh/MocA family oxidoreductase</fullName>
    </submittedName>
</protein>
<organism evidence="5">
    <name type="scientific">Caldilineaceae bacterium SB0662_bin_9</name>
    <dbReference type="NCBI Taxonomy" id="2605258"/>
    <lineage>
        <taxon>Bacteria</taxon>
        <taxon>Bacillati</taxon>
        <taxon>Chloroflexota</taxon>
        <taxon>Caldilineae</taxon>
        <taxon>Caldilineales</taxon>
        <taxon>Caldilineaceae</taxon>
    </lineage>
</organism>
<evidence type="ECO:0000256" key="1">
    <source>
        <dbReference type="ARBA" id="ARBA00010928"/>
    </source>
</evidence>
<comment type="similarity">
    <text evidence="1">Belongs to the Gfo/Idh/MocA family.</text>
</comment>
<proteinExistence type="inferred from homology"/>
<dbReference type="InterPro" id="IPR055170">
    <property type="entry name" value="GFO_IDH_MocA-like_dom"/>
</dbReference>
<evidence type="ECO:0000256" key="2">
    <source>
        <dbReference type="ARBA" id="ARBA00023002"/>
    </source>
</evidence>